<evidence type="ECO:0000313" key="2">
    <source>
        <dbReference type="Proteomes" id="UP000271098"/>
    </source>
</evidence>
<dbReference type="Gene3D" id="3.40.50.12180">
    <property type="match status" value="1"/>
</dbReference>
<accession>A0A3P6PUS0</accession>
<dbReference type="EMBL" id="UYRT01006746">
    <property type="protein sequence ID" value="VDK41032.1"/>
    <property type="molecule type" value="Genomic_DNA"/>
</dbReference>
<sequence length="162" mass="19191">MVYHQIIKFQRFNCNVSVVETNVYAYRWYLSRAHQGKDRRVRIFWNKDFKSTVQYWKDRNYQFDALITGGIIIPNSAKHLKDILNEEAPIIMLTRAHIYSTMLHSIEEELFRGKRMVLEDGFKPEKKFIPEVLTVRVWFPDFSPINVFSAASGQDKSPCIKK</sequence>
<dbReference type="Proteomes" id="UP000271098">
    <property type="component" value="Unassembled WGS sequence"/>
</dbReference>
<proteinExistence type="predicted"/>
<protein>
    <submittedName>
        <fullName evidence="1">Uncharacterized protein</fullName>
    </submittedName>
</protein>
<reference evidence="1 2" key="1">
    <citation type="submission" date="2018-11" db="EMBL/GenBank/DDBJ databases">
        <authorList>
            <consortium name="Pathogen Informatics"/>
        </authorList>
    </citation>
    <scope>NUCLEOTIDE SEQUENCE [LARGE SCALE GENOMIC DNA]</scope>
</reference>
<gene>
    <name evidence="1" type="ORF">GPUH_LOCUS3802</name>
</gene>
<keyword evidence="2" id="KW-1185">Reference proteome</keyword>
<name>A0A3P6PUS0_9BILA</name>
<dbReference type="AlphaFoldDB" id="A0A3P6PUS0"/>
<organism evidence="1 2">
    <name type="scientific">Gongylonema pulchrum</name>
    <dbReference type="NCBI Taxonomy" id="637853"/>
    <lineage>
        <taxon>Eukaryota</taxon>
        <taxon>Metazoa</taxon>
        <taxon>Ecdysozoa</taxon>
        <taxon>Nematoda</taxon>
        <taxon>Chromadorea</taxon>
        <taxon>Rhabditida</taxon>
        <taxon>Spirurina</taxon>
        <taxon>Spiruromorpha</taxon>
        <taxon>Spiruroidea</taxon>
        <taxon>Gongylonematidae</taxon>
        <taxon>Gongylonema</taxon>
    </lineage>
</organism>
<evidence type="ECO:0000313" key="1">
    <source>
        <dbReference type="EMBL" id="VDK41032.1"/>
    </source>
</evidence>